<accession>A0A8T1V664</accession>
<name>A0A8T1V664_9STRA</name>
<evidence type="ECO:0000313" key="2">
    <source>
        <dbReference type="EMBL" id="KAG7375770.1"/>
    </source>
</evidence>
<gene>
    <name evidence="2" type="ORF">PHYPSEUDO_015301</name>
</gene>
<feature type="compositionally biased region" description="Polar residues" evidence="1">
    <location>
        <begin position="1"/>
        <end position="17"/>
    </location>
</feature>
<dbReference type="AlphaFoldDB" id="A0A8T1V664"/>
<dbReference type="Proteomes" id="UP000694044">
    <property type="component" value="Unassembled WGS sequence"/>
</dbReference>
<proteinExistence type="predicted"/>
<feature type="compositionally biased region" description="Acidic residues" evidence="1">
    <location>
        <begin position="115"/>
        <end position="126"/>
    </location>
</feature>
<organism evidence="2 3">
    <name type="scientific">Phytophthora pseudosyringae</name>
    <dbReference type="NCBI Taxonomy" id="221518"/>
    <lineage>
        <taxon>Eukaryota</taxon>
        <taxon>Sar</taxon>
        <taxon>Stramenopiles</taxon>
        <taxon>Oomycota</taxon>
        <taxon>Peronosporomycetes</taxon>
        <taxon>Peronosporales</taxon>
        <taxon>Peronosporaceae</taxon>
        <taxon>Phytophthora</taxon>
    </lineage>
</organism>
<comment type="caution">
    <text evidence="2">The sequence shown here is derived from an EMBL/GenBank/DDBJ whole genome shotgun (WGS) entry which is preliminary data.</text>
</comment>
<protein>
    <submittedName>
        <fullName evidence="2">Uncharacterized protein</fullName>
    </submittedName>
</protein>
<evidence type="ECO:0000256" key="1">
    <source>
        <dbReference type="SAM" id="MobiDB-lite"/>
    </source>
</evidence>
<reference evidence="2" key="1">
    <citation type="submission" date="2021-02" db="EMBL/GenBank/DDBJ databases">
        <authorList>
            <person name="Palmer J.M."/>
        </authorList>
    </citation>
    <scope>NUCLEOTIDE SEQUENCE</scope>
    <source>
        <strain evidence="2">SCRP734</strain>
    </source>
</reference>
<dbReference type="OrthoDB" id="112908at2759"/>
<feature type="region of interest" description="Disordered" evidence="1">
    <location>
        <begin position="1"/>
        <end position="53"/>
    </location>
</feature>
<evidence type="ECO:0000313" key="3">
    <source>
        <dbReference type="Proteomes" id="UP000694044"/>
    </source>
</evidence>
<feature type="region of interest" description="Disordered" evidence="1">
    <location>
        <begin position="98"/>
        <end position="146"/>
    </location>
</feature>
<sequence>MLATGNRIQSGNFSSGDEGTEFCSAREYPETPPNYFVSPPDGVDDSAGSGTESIRQKLTCDPLNVHPSYRNELGIELAALWPLLCDVFSCRPGCTGEAITESGNVARPDISSSDSDSEENQGDESNAELSESPIEAREKAKAKAKAKILRETKNNKPAARLPADAVNDTLRSGFEAIERVFAARRQPAQSNVDMVRLFGKLTSSIESANAKQQETSEALLQSIATHPWRQRRQRKWRQLCLVHRWLCPWRLQTRSWVALRDAIPS</sequence>
<keyword evidence="3" id="KW-1185">Reference proteome</keyword>
<dbReference type="EMBL" id="JAGDFM010000933">
    <property type="protein sequence ID" value="KAG7375770.1"/>
    <property type="molecule type" value="Genomic_DNA"/>
</dbReference>